<gene>
    <name evidence="2" type="ORF">H9Y05_13090</name>
</gene>
<feature type="transmembrane region" description="Helical" evidence="1">
    <location>
        <begin position="111"/>
        <end position="130"/>
    </location>
</feature>
<keyword evidence="1" id="KW-0812">Transmembrane</keyword>
<keyword evidence="1" id="KW-1133">Transmembrane helix</keyword>
<dbReference type="InterPro" id="IPR009793">
    <property type="entry name" value="DUF1361"/>
</dbReference>
<feature type="transmembrane region" description="Helical" evidence="1">
    <location>
        <begin position="73"/>
        <end position="91"/>
    </location>
</feature>
<feature type="transmembrane region" description="Helical" evidence="1">
    <location>
        <begin position="142"/>
        <end position="161"/>
    </location>
</feature>
<reference evidence="2" key="1">
    <citation type="submission" date="2020-09" db="EMBL/GenBank/DDBJ databases">
        <title>Taishania pollutisoli gen. nov., sp. nov., Isolated from Tetrabromobisphenol A-Contaminated Soil.</title>
        <authorList>
            <person name="Chen Q."/>
        </authorList>
    </citation>
    <scope>NUCLEOTIDE SEQUENCE</scope>
    <source>
        <strain evidence="2">CZZ-1</strain>
    </source>
</reference>
<organism evidence="2 3">
    <name type="scientific">Taishania pollutisoli</name>
    <dbReference type="NCBI Taxonomy" id="2766479"/>
    <lineage>
        <taxon>Bacteria</taxon>
        <taxon>Pseudomonadati</taxon>
        <taxon>Bacteroidota</taxon>
        <taxon>Flavobacteriia</taxon>
        <taxon>Flavobacteriales</taxon>
        <taxon>Crocinitomicaceae</taxon>
        <taxon>Taishania</taxon>
    </lineage>
</organism>
<dbReference type="AlphaFoldDB" id="A0A8J6PDP7"/>
<comment type="caution">
    <text evidence="2">The sequence shown here is derived from an EMBL/GenBank/DDBJ whole genome shotgun (WGS) entry which is preliminary data.</text>
</comment>
<evidence type="ECO:0000256" key="1">
    <source>
        <dbReference type="SAM" id="Phobius"/>
    </source>
</evidence>
<sequence>MLKLLKETNRFKESLFLGILTLFCVSLSIFRYTYTDTFHFLFLNWNLFLAFVPWLLTSLISIHPVLKQSTISVIPLMACWLLFFPNAPYILTDLFHLKDRSSMPAWFDLMLILTYAWTGLLAGFMSLWDLERMLSGVIKKQYRAGLIIFLFFLSGFGIYIGRFLRWNSWDVLHKPFHIIEDIAERVIDPLGHPRTWGVTIFMGLFLCVLYWSFKIIRTRSEDEMTTNEEV</sequence>
<dbReference type="RefSeq" id="WP_216714547.1">
    <property type="nucleotide sequence ID" value="NZ_JACVEL010000010.1"/>
</dbReference>
<accession>A0A8J6PDP7</accession>
<dbReference type="Proteomes" id="UP000652681">
    <property type="component" value="Unassembled WGS sequence"/>
</dbReference>
<evidence type="ECO:0000313" key="3">
    <source>
        <dbReference type="Proteomes" id="UP000652681"/>
    </source>
</evidence>
<evidence type="ECO:0000313" key="2">
    <source>
        <dbReference type="EMBL" id="MBC9813407.1"/>
    </source>
</evidence>
<proteinExistence type="predicted"/>
<feature type="transmembrane region" description="Helical" evidence="1">
    <location>
        <begin position="40"/>
        <end position="61"/>
    </location>
</feature>
<dbReference type="EMBL" id="JACVEL010000010">
    <property type="protein sequence ID" value="MBC9813407.1"/>
    <property type="molecule type" value="Genomic_DNA"/>
</dbReference>
<protein>
    <submittedName>
        <fullName evidence="2">DUF1361 domain-containing protein</fullName>
    </submittedName>
</protein>
<keyword evidence="1" id="KW-0472">Membrane</keyword>
<keyword evidence="3" id="KW-1185">Reference proteome</keyword>
<feature type="transmembrane region" description="Helical" evidence="1">
    <location>
        <begin position="15"/>
        <end position="34"/>
    </location>
</feature>
<dbReference type="Pfam" id="PF07099">
    <property type="entry name" value="DUF1361"/>
    <property type="match status" value="1"/>
</dbReference>
<feature type="transmembrane region" description="Helical" evidence="1">
    <location>
        <begin position="195"/>
        <end position="213"/>
    </location>
</feature>
<name>A0A8J6PDP7_9FLAO</name>